<dbReference type="InterPro" id="IPR036188">
    <property type="entry name" value="FAD/NAD-bd_sf"/>
</dbReference>
<protein>
    <recommendedName>
        <fullName evidence="1">Amine oxidase domain-containing protein</fullName>
    </recommendedName>
</protein>
<organism evidence="2 3">
    <name type="scientific">Kineococcus aurantiacus</name>
    <dbReference type="NCBI Taxonomy" id="37633"/>
    <lineage>
        <taxon>Bacteria</taxon>
        <taxon>Bacillati</taxon>
        <taxon>Actinomycetota</taxon>
        <taxon>Actinomycetes</taxon>
        <taxon>Kineosporiales</taxon>
        <taxon>Kineosporiaceae</taxon>
        <taxon>Kineococcus</taxon>
    </lineage>
</organism>
<evidence type="ECO:0000313" key="3">
    <source>
        <dbReference type="Proteomes" id="UP000521922"/>
    </source>
</evidence>
<name>A0A7Y9DMC2_9ACTN</name>
<dbReference type="Gene3D" id="3.50.50.60">
    <property type="entry name" value="FAD/NAD(P)-binding domain"/>
    <property type="match status" value="1"/>
</dbReference>
<dbReference type="InterPro" id="IPR002937">
    <property type="entry name" value="Amino_oxidase"/>
</dbReference>
<dbReference type="SUPFAM" id="SSF51905">
    <property type="entry name" value="FAD/NAD(P)-binding domain"/>
    <property type="match status" value="1"/>
</dbReference>
<dbReference type="RefSeq" id="WP_218885055.1">
    <property type="nucleotide sequence ID" value="NZ_BAAAGN010000010.1"/>
</dbReference>
<dbReference type="PANTHER" id="PTHR16128">
    <property type="entry name" value="FAD/NAD(P)-BINDING OXIDOREDUCTASE FAMILY PROTEIN"/>
    <property type="match status" value="1"/>
</dbReference>
<dbReference type="EMBL" id="JACCBB010000001">
    <property type="protein sequence ID" value="NYD23247.1"/>
    <property type="molecule type" value="Genomic_DNA"/>
</dbReference>
<gene>
    <name evidence="2" type="ORF">BJ968_002787</name>
</gene>
<dbReference type="PANTHER" id="PTHR16128:SF5">
    <property type="entry name" value="FAD_NAD(P)-BINDING OXIDOREDUCTASE FAMILY PROTEIN"/>
    <property type="match status" value="1"/>
</dbReference>
<reference evidence="2 3" key="1">
    <citation type="submission" date="2020-07" db="EMBL/GenBank/DDBJ databases">
        <title>Sequencing the genomes of 1000 actinobacteria strains.</title>
        <authorList>
            <person name="Klenk H.-P."/>
        </authorList>
    </citation>
    <scope>NUCLEOTIDE SEQUENCE [LARGE SCALE GENOMIC DNA]</scope>
    <source>
        <strain evidence="2 3">DSM 7487</strain>
    </source>
</reference>
<comment type="caution">
    <text evidence="2">The sequence shown here is derived from an EMBL/GenBank/DDBJ whole genome shotgun (WGS) entry which is preliminary data.</text>
</comment>
<dbReference type="Proteomes" id="UP000521922">
    <property type="component" value="Unassembled WGS sequence"/>
</dbReference>
<evidence type="ECO:0000259" key="1">
    <source>
        <dbReference type="Pfam" id="PF01593"/>
    </source>
</evidence>
<dbReference type="GO" id="GO:0016491">
    <property type="term" value="F:oxidoreductase activity"/>
    <property type="evidence" value="ECO:0007669"/>
    <property type="project" value="InterPro"/>
</dbReference>
<evidence type="ECO:0000313" key="2">
    <source>
        <dbReference type="EMBL" id="NYD23247.1"/>
    </source>
</evidence>
<dbReference type="Gene3D" id="3.90.660.10">
    <property type="match status" value="1"/>
</dbReference>
<dbReference type="AlphaFoldDB" id="A0A7Y9DMC2"/>
<sequence>MSSPTPQVSPDRPVLVVGAGISGLACARVLADAGVPVRVLDRGRRSGGRLSGRRVETSVGVHVADLGASYFTVSGQAGDGGFADTVADWQRRGLARPWTDTFAVADGTAGLGRTSTGPVRWSSPEGLRSLTDDLVAPPGRAPLDVVQGIDAESVSAGPGGPSVDGRGASAVVLAMPDPQAADLLPRMVATRLDVSARWNWRPCIAVYAAWSQRWWPDFHGAFVNDSDLLVFVADDGSRRGDGAPVLVAHTAPEVSSEHLDAPREVVEPVLAALGPMLSGEGTPAPEWARAHRWSLASPLRQHEQDSFGWDEESRVGVCGDAWGPRSRVQTAWESGTALGRELRERFAR</sequence>
<dbReference type="Pfam" id="PF13450">
    <property type="entry name" value="NAD_binding_8"/>
    <property type="match status" value="1"/>
</dbReference>
<accession>A0A7Y9DMC2</accession>
<dbReference type="Pfam" id="PF01593">
    <property type="entry name" value="Amino_oxidase"/>
    <property type="match status" value="1"/>
</dbReference>
<proteinExistence type="predicted"/>
<keyword evidence="3" id="KW-1185">Reference proteome</keyword>
<feature type="domain" description="Amine oxidase" evidence="1">
    <location>
        <begin position="122"/>
        <end position="336"/>
    </location>
</feature>